<dbReference type="InterPro" id="IPR009057">
    <property type="entry name" value="Homeodomain-like_sf"/>
</dbReference>
<dbReference type="InterPro" id="IPR018060">
    <property type="entry name" value="HTH_AraC"/>
</dbReference>
<accession>A0ABZ1LC97</accession>
<dbReference type="InterPro" id="IPR050204">
    <property type="entry name" value="AraC_XylS_family_regulators"/>
</dbReference>
<keyword evidence="2" id="KW-0238">DNA-binding</keyword>
<evidence type="ECO:0000256" key="4">
    <source>
        <dbReference type="SAM" id="MobiDB-lite"/>
    </source>
</evidence>
<dbReference type="PRINTS" id="PR00032">
    <property type="entry name" value="HTHARAC"/>
</dbReference>
<dbReference type="Pfam" id="PF14525">
    <property type="entry name" value="AraC_binding_2"/>
    <property type="match status" value="1"/>
</dbReference>
<feature type="region of interest" description="Disordered" evidence="4">
    <location>
        <begin position="315"/>
        <end position="340"/>
    </location>
</feature>
<dbReference type="EMBL" id="CP108188">
    <property type="protein sequence ID" value="WTR72057.1"/>
    <property type="molecule type" value="Genomic_DNA"/>
</dbReference>
<protein>
    <submittedName>
        <fullName evidence="6">Helix-turn-helix domain-containing protein</fullName>
    </submittedName>
</protein>
<sequence>MWSVVSSGELPHGERFEWFADMISREVMPTMLTSERPAEFSAEAALLDLGELQVSKVAYSPLRSRRTPALIRRGDPEQYQLGLVTKGAMTLVQNGNSCEAETGDLVFWDTSRPSDARYVSDGDPGQLVILQLPRDVLPVRASHLDGVLARRMPGGRGVAAVLVAFLRSLVAHGGECAPDELRRMGATAIDLAAACLAQHTDTEERLPAEVRARALLRRIHVFIEYNLGDPEMTPVVVAAHHNLSVRTLHQLFTGEGETVQARIRRRRLERCLEDLRRPEFLTWPVGAIAARWGFSGPAVFSRSFRQAYGVSPTEFRARASRNPRDGAPSVKETRTGRTAR</sequence>
<keyword evidence="1" id="KW-0805">Transcription regulation</keyword>
<evidence type="ECO:0000256" key="3">
    <source>
        <dbReference type="ARBA" id="ARBA00023163"/>
    </source>
</evidence>
<dbReference type="PANTHER" id="PTHR46796:SF6">
    <property type="entry name" value="ARAC SUBFAMILY"/>
    <property type="match status" value="1"/>
</dbReference>
<dbReference type="PROSITE" id="PS01124">
    <property type="entry name" value="HTH_ARAC_FAMILY_2"/>
    <property type="match status" value="1"/>
</dbReference>
<dbReference type="InterPro" id="IPR020449">
    <property type="entry name" value="Tscrpt_reg_AraC-type_HTH"/>
</dbReference>
<evidence type="ECO:0000256" key="2">
    <source>
        <dbReference type="ARBA" id="ARBA00023125"/>
    </source>
</evidence>
<organism evidence="6 7">
    <name type="scientific">Streptomyces zaomyceticus</name>
    <dbReference type="NCBI Taxonomy" id="68286"/>
    <lineage>
        <taxon>Bacteria</taxon>
        <taxon>Bacillati</taxon>
        <taxon>Actinomycetota</taxon>
        <taxon>Actinomycetes</taxon>
        <taxon>Kitasatosporales</taxon>
        <taxon>Streptomycetaceae</taxon>
        <taxon>Streptomyces</taxon>
    </lineage>
</organism>
<keyword evidence="7" id="KW-1185">Reference proteome</keyword>
<evidence type="ECO:0000313" key="6">
    <source>
        <dbReference type="EMBL" id="WTR72057.1"/>
    </source>
</evidence>
<dbReference type="RefSeq" id="WP_327162433.1">
    <property type="nucleotide sequence ID" value="NZ_CP108062.1"/>
</dbReference>
<evidence type="ECO:0000256" key="1">
    <source>
        <dbReference type="ARBA" id="ARBA00023015"/>
    </source>
</evidence>
<dbReference type="SUPFAM" id="SSF46689">
    <property type="entry name" value="Homeodomain-like"/>
    <property type="match status" value="1"/>
</dbReference>
<dbReference type="SMART" id="SM00342">
    <property type="entry name" value="HTH_ARAC"/>
    <property type="match status" value="1"/>
</dbReference>
<feature type="domain" description="HTH araC/xylS-type" evidence="5">
    <location>
        <begin position="217"/>
        <end position="318"/>
    </location>
</feature>
<evidence type="ECO:0000313" key="7">
    <source>
        <dbReference type="Proteomes" id="UP001622594"/>
    </source>
</evidence>
<name>A0ABZ1LC97_9ACTN</name>
<feature type="compositionally biased region" description="Basic and acidic residues" evidence="4">
    <location>
        <begin position="331"/>
        <end position="340"/>
    </location>
</feature>
<dbReference type="Pfam" id="PF12833">
    <property type="entry name" value="HTH_18"/>
    <property type="match status" value="1"/>
</dbReference>
<proteinExistence type="predicted"/>
<keyword evidence="3" id="KW-0804">Transcription</keyword>
<dbReference type="InterPro" id="IPR035418">
    <property type="entry name" value="AraC-bd_2"/>
</dbReference>
<evidence type="ECO:0000259" key="5">
    <source>
        <dbReference type="PROSITE" id="PS01124"/>
    </source>
</evidence>
<dbReference type="PANTHER" id="PTHR46796">
    <property type="entry name" value="HTH-TYPE TRANSCRIPTIONAL ACTIVATOR RHAS-RELATED"/>
    <property type="match status" value="1"/>
</dbReference>
<reference evidence="6 7" key="1">
    <citation type="submission" date="2022-10" db="EMBL/GenBank/DDBJ databases">
        <title>The complete genomes of actinobacterial strains from the NBC collection.</title>
        <authorList>
            <person name="Joergensen T.S."/>
            <person name="Alvarez Arevalo M."/>
            <person name="Sterndorff E.B."/>
            <person name="Faurdal D."/>
            <person name="Vuksanovic O."/>
            <person name="Mourched A.-S."/>
            <person name="Charusanti P."/>
            <person name="Shaw S."/>
            <person name="Blin K."/>
            <person name="Weber T."/>
        </authorList>
    </citation>
    <scope>NUCLEOTIDE SEQUENCE [LARGE SCALE GENOMIC DNA]</scope>
    <source>
        <strain evidence="6 7">NBC_00123</strain>
    </source>
</reference>
<gene>
    <name evidence="6" type="ORF">OG814_23635</name>
</gene>
<dbReference type="Gene3D" id="1.10.10.60">
    <property type="entry name" value="Homeodomain-like"/>
    <property type="match status" value="1"/>
</dbReference>
<dbReference type="Proteomes" id="UP001622594">
    <property type="component" value="Chromosome"/>
</dbReference>